<keyword evidence="4" id="KW-1003">Cell membrane</keyword>
<sequence>MDANAQWVTAGTALLGTAAGVLGALALLRRRALMGDVLAHAALPGIAAAFLLTGSKAPGPLLTGAAVAGVVGTGAMAAITRYSRLKEDAAMSLVLTVFFGMGIMLLGVVQRMPGGNQSGLDTFLFGQAAAIVPRDLQAITLMAGALCLMVLALYKEFKLLAFDREFGAGLGLPMGRLDLLLNLGLVLAVVTGLESVGVVLMAALLTTPALAARCWTDRLSTMLPLAGLFGALSGVAGTLLSQVGPRMPTGPLIVLAATFLFAVSLLAAPRRGLVARLIRMARTQARVRGERLLEALYDLSEEAASTGAPTVVTLADLEQRRGLSARWARPTLMRLVRAGMVERAGLTDPGGPPAGEEPPAVWRLTPRGLAEAYRVAHRERLHVVYLMHQAAVGGPFGPEVYPQLEPVLRLHGLEPRLLPGEPGEGVG</sequence>
<dbReference type="InterPro" id="IPR036388">
    <property type="entry name" value="WH-like_DNA-bd_sf"/>
</dbReference>
<evidence type="ECO:0000256" key="9">
    <source>
        <dbReference type="SAM" id="Phobius"/>
    </source>
</evidence>
<reference evidence="10 11" key="1">
    <citation type="submission" date="2021-03" db="EMBL/GenBank/DDBJ databases">
        <title>Genomic Encyclopedia of Type Strains, Phase IV (KMG-IV): sequencing the most valuable type-strain genomes for metagenomic binning, comparative biology and taxonomic classification.</title>
        <authorList>
            <person name="Goeker M."/>
        </authorList>
    </citation>
    <scope>NUCLEOTIDE SEQUENCE [LARGE SCALE GENOMIC DNA]</scope>
    <source>
        <strain evidence="10 11">DSM 27138</strain>
    </source>
</reference>
<evidence type="ECO:0000313" key="10">
    <source>
        <dbReference type="EMBL" id="MBP2017677.1"/>
    </source>
</evidence>
<feature type="transmembrane region" description="Helical" evidence="9">
    <location>
        <begin position="136"/>
        <end position="154"/>
    </location>
</feature>
<dbReference type="Proteomes" id="UP001519289">
    <property type="component" value="Unassembled WGS sequence"/>
</dbReference>
<evidence type="ECO:0000256" key="7">
    <source>
        <dbReference type="ARBA" id="ARBA00023136"/>
    </source>
</evidence>
<feature type="transmembrane region" description="Helical" evidence="9">
    <location>
        <begin position="6"/>
        <end position="28"/>
    </location>
</feature>
<keyword evidence="3 8" id="KW-0813">Transport</keyword>
<dbReference type="PANTHER" id="PTHR30477:SF3">
    <property type="entry name" value="METAL TRANSPORT SYSTEM MEMBRANE PROTEIN CT_069-RELATED"/>
    <property type="match status" value="1"/>
</dbReference>
<feature type="transmembrane region" description="Helical" evidence="9">
    <location>
        <begin position="61"/>
        <end position="79"/>
    </location>
</feature>
<evidence type="ECO:0000256" key="4">
    <source>
        <dbReference type="ARBA" id="ARBA00022475"/>
    </source>
</evidence>
<dbReference type="CDD" id="cd06550">
    <property type="entry name" value="TM_ABC_iron-siderophores_like"/>
    <property type="match status" value="1"/>
</dbReference>
<evidence type="ECO:0000313" key="11">
    <source>
        <dbReference type="Proteomes" id="UP001519289"/>
    </source>
</evidence>
<name>A0ABS4JQ73_9FIRM</name>
<dbReference type="PANTHER" id="PTHR30477">
    <property type="entry name" value="ABC-TRANSPORTER METAL-BINDING PROTEIN"/>
    <property type="match status" value="1"/>
</dbReference>
<keyword evidence="11" id="KW-1185">Reference proteome</keyword>
<evidence type="ECO:0000256" key="6">
    <source>
        <dbReference type="ARBA" id="ARBA00022989"/>
    </source>
</evidence>
<organism evidence="10 11">
    <name type="scientific">Symbiobacterium terraclitae</name>
    <dbReference type="NCBI Taxonomy" id="557451"/>
    <lineage>
        <taxon>Bacteria</taxon>
        <taxon>Bacillati</taxon>
        <taxon>Bacillota</taxon>
        <taxon>Clostridia</taxon>
        <taxon>Eubacteriales</taxon>
        <taxon>Symbiobacteriaceae</taxon>
        <taxon>Symbiobacterium</taxon>
    </lineage>
</organism>
<accession>A0ABS4JQ73</accession>
<evidence type="ECO:0000256" key="2">
    <source>
        <dbReference type="ARBA" id="ARBA00008034"/>
    </source>
</evidence>
<gene>
    <name evidence="10" type="ORF">J2Z79_001062</name>
</gene>
<keyword evidence="6 9" id="KW-1133">Transmembrane helix</keyword>
<evidence type="ECO:0000256" key="8">
    <source>
        <dbReference type="RuleBase" id="RU003943"/>
    </source>
</evidence>
<proteinExistence type="inferred from homology"/>
<evidence type="ECO:0000256" key="3">
    <source>
        <dbReference type="ARBA" id="ARBA00022448"/>
    </source>
</evidence>
<dbReference type="InterPro" id="IPR037294">
    <property type="entry name" value="ABC_BtuC-like"/>
</dbReference>
<dbReference type="Gene3D" id="1.10.3470.10">
    <property type="entry name" value="ABC transporter involved in vitamin B12 uptake, BtuC"/>
    <property type="match status" value="1"/>
</dbReference>
<evidence type="ECO:0000256" key="5">
    <source>
        <dbReference type="ARBA" id="ARBA00022692"/>
    </source>
</evidence>
<evidence type="ECO:0000256" key="1">
    <source>
        <dbReference type="ARBA" id="ARBA00004651"/>
    </source>
</evidence>
<keyword evidence="7 9" id="KW-0472">Membrane</keyword>
<protein>
    <submittedName>
        <fullName evidence="10">Manganese/zinc/iron transport system permease protein</fullName>
    </submittedName>
</protein>
<feature type="transmembrane region" description="Helical" evidence="9">
    <location>
        <begin position="222"/>
        <end position="240"/>
    </location>
</feature>
<feature type="transmembrane region" description="Helical" evidence="9">
    <location>
        <begin position="91"/>
        <end position="109"/>
    </location>
</feature>
<dbReference type="Pfam" id="PF00950">
    <property type="entry name" value="ABC-3"/>
    <property type="match status" value="1"/>
</dbReference>
<dbReference type="EMBL" id="JAGGLG010000006">
    <property type="protein sequence ID" value="MBP2017677.1"/>
    <property type="molecule type" value="Genomic_DNA"/>
</dbReference>
<feature type="transmembrane region" description="Helical" evidence="9">
    <location>
        <begin position="252"/>
        <end position="269"/>
    </location>
</feature>
<keyword evidence="5 8" id="KW-0812">Transmembrane</keyword>
<dbReference type="Gene3D" id="1.10.10.10">
    <property type="entry name" value="Winged helix-like DNA-binding domain superfamily/Winged helix DNA-binding domain"/>
    <property type="match status" value="1"/>
</dbReference>
<feature type="transmembrane region" description="Helical" evidence="9">
    <location>
        <begin position="37"/>
        <end position="55"/>
    </location>
</feature>
<comment type="caution">
    <text evidence="10">The sequence shown here is derived from an EMBL/GenBank/DDBJ whole genome shotgun (WGS) entry which is preliminary data.</text>
</comment>
<dbReference type="InterPro" id="IPR001626">
    <property type="entry name" value="ABC_TroCD"/>
</dbReference>
<dbReference type="RefSeq" id="WP_245302181.1">
    <property type="nucleotide sequence ID" value="NZ_JAGGLG010000006.1"/>
</dbReference>
<comment type="subcellular location">
    <subcellularLocation>
        <location evidence="1 8">Cell membrane</location>
        <topology evidence="1 8">Multi-pass membrane protein</topology>
    </subcellularLocation>
</comment>
<dbReference type="SUPFAM" id="SSF81345">
    <property type="entry name" value="ABC transporter involved in vitamin B12 uptake, BtuC"/>
    <property type="match status" value="1"/>
</dbReference>
<comment type="similarity">
    <text evidence="2 8">Belongs to the ABC-3 integral membrane protein family.</text>
</comment>